<comment type="caution">
    <text evidence="1">The sequence shown here is derived from an EMBL/GenBank/DDBJ whole genome shotgun (WGS) entry which is preliminary data.</text>
</comment>
<organism evidence="1 2">
    <name type="scientific">Camelus dromedarius</name>
    <name type="common">Dromedary</name>
    <name type="synonym">Arabian camel</name>
    <dbReference type="NCBI Taxonomy" id="9838"/>
    <lineage>
        <taxon>Eukaryota</taxon>
        <taxon>Metazoa</taxon>
        <taxon>Chordata</taxon>
        <taxon>Craniata</taxon>
        <taxon>Vertebrata</taxon>
        <taxon>Euteleostomi</taxon>
        <taxon>Mammalia</taxon>
        <taxon>Eutheria</taxon>
        <taxon>Laurasiatheria</taxon>
        <taxon>Artiodactyla</taxon>
        <taxon>Tylopoda</taxon>
        <taxon>Camelidae</taxon>
        <taxon>Camelus</taxon>
    </lineage>
</organism>
<accession>A0A5N4CRX2</accession>
<reference evidence="1 2" key="1">
    <citation type="journal article" date="2019" name="Mol. Ecol. Resour.">
        <title>Improving Illumina assemblies with Hi-C and long reads: an example with the North African dromedary.</title>
        <authorList>
            <person name="Elbers J.P."/>
            <person name="Rogers M.F."/>
            <person name="Perelman P.L."/>
            <person name="Proskuryakova A.A."/>
            <person name="Serdyukova N.A."/>
            <person name="Johnson W.E."/>
            <person name="Horin P."/>
            <person name="Corander J."/>
            <person name="Murphy D."/>
            <person name="Burger P.A."/>
        </authorList>
    </citation>
    <scope>NUCLEOTIDE SEQUENCE [LARGE SCALE GENOMIC DNA]</scope>
    <source>
        <strain evidence="1">Drom800</strain>
        <tissue evidence="1">Blood</tissue>
    </source>
</reference>
<evidence type="ECO:0000313" key="1">
    <source>
        <dbReference type="EMBL" id="KAB1261591.1"/>
    </source>
</evidence>
<keyword evidence="2" id="KW-1185">Reference proteome</keyword>
<dbReference type="Proteomes" id="UP000299084">
    <property type="component" value="Unassembled WGS sequence"/>
</dbReference>
<dbReference type="AlphaFoldDB" id="A0A5N4CRX2"/>
<gene>
    <name evidence="1" type="ORF">Cadr_000021634</name>
</gene>
<evidence type="ECO:0000313" key="2">
    <source>
        <dbReference type="Proteomes" id="UP000299084"/>
    </source>
</evidence>
<protein>
    <submittedName>
        <fullName evidence="1">E3 ubiquitin-protein ligase HERC2</fullName>
    </submittedName>
</protein>
<sequence length="131" mass="14814">MDKDDYHDSCVDWQQKGTSWVRDITWSLIAFSVNGKDITVNFPQQSHWTGLLPEMDRTVCSILRQFWKTAEASSQQSARDAAGQLVADGEEPKRIVVREPGFSSRCRQRTQLAVPRLTRRGACPAALPHTL</sequence>
<dbReference type="EMBL" id="JWIN03000020">
    <property type="protein sequence ID" value="KAB1261591.1"/>
    <property type="molecule type" value="Genomic_DNA"/>
</dbReference>
<name>A0A5N4CRX2_CAMDR</name>
<proteinExistence type="predicted"/>